<name>A0ABW9A4M0_9BURK</name>
<feature type="coiled-coil region" evidence="1">
    <location>
        <begin position="5"/>
        <end position="60"/>
    </location>
</feature>
<evidence type="ECO:0000313" key="3">
    <source>
        <dbReference type="Proteomes" id="UP001629246"/>
    </source>
</evidence>
<dbReference type="EMBL" id="JAQQFM010000001">
    <property type="protein sequence ID" value="MFL9923189.1"/>
    <property type="molecule type" value="Genomic_DNA"/>
</dbReference>
<keyword evidence="3" id="KW-1185">Reference proteome</keyword>
<gene>
    <name evidence="2" type="ORF">PQR62_02845</name>
</gene>
<evidence type="ECO:0000256" key="1">
    <source>
        <dbReference type="SAM" id="Coils"/>
    </source>
</evidence>
<sequence>MSNEFQQLSEKVSQLALLAQSLRSENASLRRNVVSLTDQNADLQRRIDAAHERVSAVLEKLPVAPPLETTEEETA</sequence>
<dbReference type="RefSeq" id="WP_408154559.1">
    <property type="nucleotide sequence ID" value="NZ_JAQQFM010000001.1"/>
</dbReference>
<accession>A0ABW9A4M0</accession>
<keyword evidence="1" id="KW-0175">Coiled coil</keyword>
<dbReference type="Proteomes" id="UP001629246">
    <property type="component" value="Unassembled WGS sequence"/>
</dbReference>
<proteinExistence type="predicted"/>
<evidence type="ECO:0000313" key="2">
    <source>
        <dbReference type="EMBL" id="MFL9923189.1"/>
    </source>
</evidence>
<reference evidence="2 3" key="1">
    <citation type="journal article" date="2024" name="Chem. Sci.">
        <title>Discovery of megapolipeptins by genome mining of a Burkholderiales bacteria collection.</title>
        <authorList>
            <person name="Paulo B.S."/>
            <person name="Recchia M.J.J."/>
            <person name="Lee S."/>
            <person name="Fergusson C.H."/>
            <person name="Romanowski S.B."/>
            <person name="Hernandez A."/>
            <person name="Krull N."/>
            <person name="Liu D.Y."/>
            <person name="Cavanagh H."/>
            <person name="Bos A."/>
            <person name="Gray C.A."/>
            <person name="Murphy B.T."/>
            <person name="Linington R.G."/>
            <person name="Eustaquio A.S."/>
        </authorList>
    </citation>
    <scope>NUCLEOTIDE SEQUENCE [LARGE SCALE GENOMIC DNA]</scope>
    <source>
        <strain evidence="2 3">RL21-008-BIB-A</strain>
    </source>
</reference>
<protein>
    <submittedName>
        <fullName evidence="2">DUF904 domain-containing protein</fullName>
    </submittedName>
</protein>
<comment type="caution">
    <text evidence="2">The sequence shown here is derived from an EMBL/GenBank/DDBJ whole genome shotgun (WGS) entry which is preliminary data.</text>
</comment>
<organism evidence="2 3">
    <name type="scientific">Herbaspirillum lusitanum</name>
    <dbReference type="NCBI Taxonomy" id="213312"/>
    <lineage>
        <taxon>Bacteria</taxon>
        <taxon>Pseudomonadati</taxon>
        <taxon>Pseudomonadota</taxon>
        <taxon>Betaproteobacteria</taxon>
        <taxon>Burkholderiales</taxon>
        <taxon>Oxalobacteraceae</taxon>
        <taxon>Herbaspirillum</taxon>
    </lineage>
</organism>